<protein>
    <recommendedName>
        <fullName evidence="4">Leucine Rich repeats (2 copies)</fullName>
    </recommendedName>
</protein>
<keyword evidence="1" id="KW-0472">Membrane</keyword>
<proteinExistence type="predicted"/>
<dbReference type="SMART" id="SM00367">
    <property type="entry name" value="LRR_CC"/>
    <property type="match status" value="3"/>
</dbReference>
<dbReference type="GO" id="GO:0019005">
    <property type="term" value="C:SCF ubiquitin ligase complex"/>
    <property type="evidence" value="ECO:0007669"/>
    <property type="project" value="TreeGrafter"/>
</dbReference>
<comment type="caution">
    <text evidence="2">The sequence shown here is derived from an EMBL/GenBank/DDBJ whole genome shotgun (WGS) entry which is preliminary data.</text>
</comment>
<dbReference type="InterPro" id="IPR006553">
    <property type="entry name" value="Leu-rich_rpt_Cys-con_subtyp"/>
</dbReference>
<organism evidence="2 3">
    <name type="scientific">Blastopirellula marina</name>
    <dbReference type="NCBI Taxonomy" id="124"/>
    <lineage>
        <taxon>Bacteria</taxon>
        <taxon>Pseudomonadati</taxon>
        <taxon>Planctomycetota</taxon>
        <taxon>Planctomycetia</taxon>
        <taxon>Pirellulales</taxon>
        <taxon>Pirellulaceae</taxon>
        <taxon>Blastopirellula</taxon>
    </lineage>
</organism>
<dbReference type="Proteomes" id="UP000237819">
    <property type="component" value="Unassembled WGS sequence"/>
</dbReference>
<evidence type="ECO:0008006" key="4">
    <source>
        <dbReference type="Google" id="ProtNLM"/>
    </source>
</evidence>
<evidence type="ECO:0000313" key="2">
    <source>
        <dbReference type="EMBL" id="PQO46274.1"/>
    </source>
</evidence>
<dbReference type="PANTHER" id="PTHR13318">
    <property type="entry name" value="PARTNER OF PAIRED, ISOFORM B-RELATED"/>
    <property type="match status" value="1"/>
</dbReference>
<feature type="transmembrane region" description="Helical" evidence="1">
    <location>
        <begin position="21"/>
        <end position="39"/>
    </location>
</feature>
<dbReference type="InterPro" id="IPR032675">
    <property type="entry name" value="LRR_dom_sf"/>
</dbReference>
<evidence type="ECO:0000313" key="3">
    <source>
        <dbReference type="Proteomes" id="UP000237819"/>
    </source>
</evidence>
<keyword evidence="1" id="KW-0812">Transmembrane</keyword>
<sequence length="386" mass="43434">MATEPESRSPKPKRLWWRFSIRGLMLLMLVICAVMAFLVKDLMEAREEQAFLRRLEKVRTSITFVHDMAEDPDQLPGNSFLRAILGEDYKVRLYEVRMLDPIGEEMILRLPNLRHLEILKLGHEKLSDRSVDALARIPRLRRLTFNETEITPEQLRRLAKSDSIEMLSLDRGSSTDAHLAQLPLFPKLEEVSIWPSFYNPSRATSDNGIKSLASIKGLKVLAVNSAPNITDEAFANINRFRNLESLQISYLQLSDKSLAHIARATSLRELILRSDGETPRISSNGIKQLHPLKNLIRLELQGAGIDDRCIPTIAQLPNLEELYLSQTSVTDTGLASLKDSPSLACIVDSHNQITPKGLKAIGFIPNPDDPFSAGYARQRPDVLSTP</sequence>
<gene>
    <name evidence="2" type="ORF">C5Y93_09820</name>
</gene>
<accession>A0A2S8GQH9</accession>
<name>A0A2S8GQH9_9BACT</name>
<dbReference type="EMBL" id="PUHZ01000010">
    <property type="protein sequence ID" value="PQO46274.1"/>
    <property type="molecule type" value="Genomic_DNA"/>
</dbReference>
<dbReference type="SUPFAM" id="SSF52047">
    <property type="entry name" value="RNI-like"/>
    <property type="match status" value="1"/>
</dbReference>
<dbReference type="Gene3D" id="3.80.10.10">
    <property type="entry name" value="Ribonuclease Inhibitor"/>
    <property type="match status" value="3"/>
</dbReference>
<dbReference type="GO" id="GO:0031146">
    <property type="term" value="P:SCF-dependent proteasomal ubiquitin-dependent protein catabolic process"/>
    <property type="evidence" value="ECO:0007669"/>
    <property type="project" value="TreeGrafter"/>
</dbReference>
<dbReference type="AlphaFoldDB" id="A0A2S8GQH9"/>
<reference evidence="2 3" key="1">
    <citation type="submission" date="2018-02" db="EMBL/GenBank/DDBJ databases">
        <title>Comparative genomes isolates from brazilian mangrove.</title>
        <authorList>
            <person name="Araujo J.E."/>
            <person name="Taketani R.G."/>
            <person name="Silva M.C.P."/>
            <person name="Loureco M.V."/>
            <person name="Andreote F.D."/>
        </authorList>
    </citation>
    <scope>NUCLEOTIDE SEQUENCE [LARGE SCALE GENOMIC DNA]</scope>
    <source>
        <strain evidence="2 3">Nap-Phe MGV</strain>
    </source>
</reference>
<evidence type="ECO:0000256" key="1">
    <source>
        <dbReference type="SAM" id="Phobius"/>
    </source>
</evidence>
<keyword evidence="1" id="KW-1133">Transmembrane helix</keyword>
<dbReference type="InterPro" id="IPR001611">
    <property type="entry name" value="Leu-rich_rpt"/>
</dbReference>
<dbReference type="Pfam" id="PF13516">
    <property type="entry name" value="LRR_6"/>
    <property type="match status" value="2"/>
</dbReference>